<evidence type="ECO:0000313" key="2">
    <source>
        <dbReference type="WBParaSite" id="PDA_v2.g13719.t1"/>
    </source>
</evidence>
<organism evidence="1 2">
    <name type="scientific">Panagrolaimus davidi</name>
    <dbReference type="NCBI Taxonomy" id="227884"/>
    <lineage>
        <taxon>Eukaryota</taxon>
        <taxon>Metazoa</taxon>
        <taxon>Ecdysozoa</taxon>
        <taxon>Nematoda</taxon>
        <taxon>Chromadorea</taxon>
        <taxon>Rhabditida</taxon>
        <taxon>Tylenchina</taxon>
        <taxon>Panagrolaimomorpha</taxon>
        <taxon>Panagrolaimoidea</taxon>
        <taxon>Panagrolaimidae</taxon>
        <taxon>Panagrolaimus</taxon>
    </lineage>
</organism>
<dbReference type="WBParaSite" id="PDA_v2.g13719.t1">
    <property type="protein sequence ID" value="PDA_v2.g13719.t1"/>
    <property type="gene ID" value="PDA_v2.g13719"/>
</dbReference>
<keyword evidence="1" id="KW-1185">Reference proteome</keyword>
<reference evidence="2" key="1">
    <citation type="submission" date="2022-11" db="UniProtKB">
        <authorList>
            <consortium name="WormBaseParasite"/>
        </authorList>
    </citation>
    <scope>IDENTIFICATION</scope>
</reference>
<dbReference type="AlphaFoldDB" id="A0A914PE03"/>
<dbReference type="Proteomes" id="UP000887578">
    <property type="component" value="Unplaced"/>
</dbReference>
<evidence type="ECO:0000313" key="1">
    <source>
        <dbReference type="Proteomes" id="UP000887578"/>
    </source>
</evidence>
<protein>
    <submittedName>
        <fullName evidence="2">Uncharacterized protein</fullName>
    </submittedName>
</protein>
<proteinExistence type="predicted"/>
<sequence length="312" mass="35428">MLKLSSSKKTGKLILSFQRQQLRCGSSSAKYEIPTKRFPVHDGYLLDTRPKGEREVIDPAWKPKVGGYTKPLRIEIIDRQDYAFIGQYFTWHFAKYCNIFETQNLTYDEAAPFFFSLLNSVIDKPLSFAAFEGDKLVGIRLNTYHTADEFPDMYPRGLCEKDPKFVIQKDYGQDITNGVYPSRKLNRCNLCIEECGTQTGKFLPKDCKKLGVIEAAGVDSSYMGSGMAQYFSYRSMELFKKHGCDYWLSYSAAAAAAGFNLKVGGKVLFEFPYDDFKDCGKSVLTNMCDGAKSLKTIMGRVDKTWPLIQEYS</sequence>
<accession>A0A914PE03</accession>
<dbReference type="InterPro" id="IPR016181">
    <property type="entry name" value="Acyl_CoA_acyltransferase"/>
</dbReference>
<dbReference type="Gene3D" id="3.40.630.30">
    <property type="match status" value="1"/>
</dbReference>
<dbReference type="SUPFAM" id="SSF55729">
    <property type="entry name" value="Acyl-CoA N-acyltransferases (Nat)"/>
    <property type="match status" value="1"/>
</dbReference>
<name>A0A914PE03_9BILA</name>